<evidence type="ECO:0000313" key="1">
    <source>
        <dbReference type="EMBL" id="ARN73160.1"/>
    </source>
</evidence>
<keyword evidence="2" id="KW-1185">Reference proteome</keyword>
<dbReference type="Proteomes" id="UP000193450">
    <property type="component" value="Chromosome"/>
</dbReference>
<organism evidence="1 2">
    <name type="scientific">Oceanicoccus sagamiensis</name>
    <dbReference type="NCBI Taxonomy" id="716816"/>
    <lineage>
        <taxon>Bacteria</taxon>
        <taxon>Pseudomonadati</taxon>
        <taxon>Pseudomonadota</taxon>
        <taxon>Gammaproteobacteria</taxon>
        <taxon>Cellvibrionales</taxon>
        <taxon>Spongiibacteraceae</taxon>
        <taxon>Oceanicoccus</taxon>
    </lineage>
</organism>
<dbReference type="RefSeq" id="WP_085757261.1">
    <property type="nucleotide sequence ID" value="NZ_CP019343.1"/>
</dbReference>
<evidence type="ECO:0008006" key="3">
    <source>
        <dbReference type="Google" id="ProtNLM"/>
    </source>
</evidence>
<dbReference type="EMBL" id="CP019343">
    <property type="protein sequence ID" value="ARN73160.1"/>
    <property type="molecule type" value="Genomic_DNA"/>
</dbReference>
<dbReference type="STRING" id="716816.BST96_02990"/>
<dbReference type="Gene3D" id="2.20.25.10">
    <property type="match status" value="1"/>
</dbReference>
<name>A0A1X9N4W8_9GAMM</name>
<dbReference type="KEGG" id="osg:BST96_02990"/>
<dbReference type="AlphaFoldDB" id="A0A1X9N4W8"/>
<dbReference type="SUPFAM" id="SSF158997">
    <property type="entry name" value="Trm112p-like"/>
    <property type="match status" value="1"/>
</dbReference>
<accession>A0A1X9N4W8</accession>
<reference evidence="1 2" key="1">
    <citation type="submission" date="2016-11" db="EMBL/GenBank/DDBJ databases">
        <title>Trade-off between light-utilization and light-protection in marine flavobacteria.</title>
        <authorList>
            <person name="Kumagai Y."/>
        </authorList>
    </citation>
    <scope>NUCLEOTIDE SEQUENCE [LARGE SCALE GENOMIC DNA]</scope>
    <source>
        <strain evidence="1 2">NBRC 107125</strain>
    </source>
</reference>
<proteinExistence type="predicted"/>
<evidence type="ECO:0000313" key="2">
    <source>
        <dbReference type="Proteomes" id="UP000193450"/>
    </source>
</evidence>
<gene>
    <name evidence="1" type="ORF">BST96_02990</name>
</gene>
<sequence length="76" mass="8519">MNIAEYTEILRCPACAGKGRGELTPLKADWLACDCGRQYPIVEGIPVMLPDEGEKWFKVPADELPEITEHDRFVNA</sequence>
<protein>
    <recommendedName>
        <fullName evidence="3">Trm112 family protein</fullName>
    </recommendedName>
</protein>